<evidence type="ECO:0000256" key="1">
    <source>
        <dbReference type="SAM" id="Phobius"/>
    </source>
</evidence>
<sequence>MNSKKIIVLIGVLLLLFVMIKIFIDQLCSPTPQNIVSTAVSDAVSNSVSVAGSNKETGVPDPFSWEPLARQIILFLSKACTR</sequence>
<dbReference type="EMBL" id="PGTX01000002">
    <property type="protein sequence ID" value="PJI79916.1"/>
    <property type="molecule type" value="Genomic_DNA"/>
</dbReference>
<evidence type="ECO:0000313" key="2">
    <source>
        <dbReference type="EMBL" id="PJI79916.1"/>
    </source>
</evidence>
<keyword evidence="1" id="KW-1133">Transmembrane helix</keyword>
<gene>
    <name evidence="2" type="ORF">B0G85_0898</name>
</gene>
<keyword evidence="3" id="KW-1185">Reference proteome</keyword>
<evidence type="ECO:0000313" key="3">
    <source>
        <dbReference type="Proteomes" id="UP000229366"/>
    </source>
</evidence>
<dbReference type="Proteomes" id="UP000229366">
    <property type="component" value="Unassembled WGS sequence"/>
</dbReference>
<organism evidence="2 3">
    <name type="scientific">Polynucleobacter brandtiae</name>
    <dbReference type="NCBI Taxonomy" id="1938816"/>
    <lineage>
        <taxon>Bacteria</taxon>
        <taxon>Pseudomonadati</taxon>
        <taxon>Pseudomonadota</taxon>
        <taxon>Betaproteobacteria</taxon>
        <taxon>Burkholderiales</taxon>
        <taxon>Burkholderiaceae</taxon>
        <taxon>Polynucleobacter</taxon>
    </lineage>
</organism>
<protein>
    <submittedName>
        <fullName evidence="2">Uncharacterized protein</fullName>
    </submittedName>
</protein>
<name>A0A2M8VR14_9BURK</name>
<keyword evidence="1" id="KW-0472">Membrane</keyword>
<accession>A0A2M8VR14</accession>
<reference evidence="2 3" key="1">
    <citation type="submission" date="2017-11" db="EMBL/GenBank/DDBJ databases">
        <title>Genomic Encyclopedia of Type Strains, Phase III (KMG-III): the genomes of soil and plant-associated and newly described type strains.</title>
        <authorList>
            <person name="Whitman W."/>
        </authorList>
    </citation>
    <scope>NUCLEOTIDE SEQUENCE [LARGE SCALE GENOMIC DNA]</scope>
    <source>
        <strain evidence="2 3">UB-Domo-W1</strain>
    </source>
</reference>
<proteinExistence type="predicted"/>
<dbReference type="AlphaFoldDB" id="A0A2M8VR14"/>
<comment type="caution">
    <text evidence="2">The sequence shown here is derived from an EMBL/GenBank/DDBJ whole genome shotgun (WGS) entry which is preliminary data.</text>
</comment>
<feature type="transmembrane region" description="Helical" evidence="1">
    <location>
        <begin position="6"/>
        <end position="24"/>
    </location>
</feature>
<dbReference type="RefSeq" id="WP_100379260.1">
    <property type="nucleotide sequence ID" value="NZ_CBCSBW010000002.1"/>
</dbReference>
<keyword evidence="1" id="KW-0812">Transmembrane</keyword>